<organism evidence="2 3">
    <name type="scientific">Eumeta variegata</name>
    <name type="common">Bagworm moth</name>
    <name type="synonym">Eumeta japonica</name>
    <dbReference type="NCBI Taxonomy" id="151549"/>
    <lineage>
        <taxon>Eukaryota</taxon>
        <taxon>Metazoa</taxon>
        <taxon>Ecdysozoa</taxon>
        <taxon>Arthropoda</taxon>
        <taxon>Hexapoda</taxon>
        <taxon>Insecta</taxon>
        <taxon>Pterygota</taxon>
        <taxon>Neoptera</taxon>
        <taxon>Endopterygota</taxon>
        <taxon>Lepidoptera</taxon>
        <taxon>Glossata</taxon>
        <taxon>Ditrysia</taxon>
        <taxon>Tineoidea</taxon>
        <taxon>Psychidae</taxon>
        <taxon>Oiketicinae</taxon>
        <taxon>Eumeta</taxon>
    </lineage>
</organism>
<dbReference type="Proteomes" id="UP000299102">
    <property type="component" value="Unassembled WGS sequence"/>
</dbReference>
<dbReference type="EMBL" id="BGZK01000208">
    <property type="protein sequence ID" value="GBP28571.1"/>
    <property type="molecule type" value="Genomic_DNA"/>
</dbReference>
<keyword evidence="3" id="KW-1185">Reference proteome</keyword>
<reference evidence="2 3" key="1">
    <citation type="journal article" date="2019" name="Commun. Biol.">
        <title>The bagworm genome reveals a unique fibroin gene that provides high tensile strength.</title>
        <authorList>
            <person name="Kono N."/>
            <person name="Nakamura H."/>
            <person name="Ohtoshi R."/>
            <person name="Tomita M."/>
            <person name="Numata K."/>
            <person name="Arakawa K."/>
        </authorList>
    </citation>
    <scope>NUCLEOTIDE SEQUENCE [LARGE SCALE GENOMIC DNA]</scope>
</reference>
<evidence type="ECO:0000313" key="3">
    <source>
        <dbReference type="Proteomes" id="UP000299102"/>
    </source>
</evidence>
<gene>
    <name evidence="2" type="ORF">EVAR_23036_1</name>
</gene>
<feature type="region of interest" description="Disordered" evidence="1">
    <location>
        <begin position="1"/>
        <end position="29"/>
    </location>
</feature>
<accession>A0A4C1UQ32</accession>
<name>A0A4C1UQ32_EUMVA</name>
<comment type="caution">
    <text evidence="2">The sequence shown here is derived from an EMBL/GenBank/DDBJ whole genome shotgun (WGS) entry which is preliminary data.</text>
</comment>
<protein>
    <submittedName>
        <fullName evidence="2">Uncharacterized protein</fullName>
    </submittedName>
</protein>
<dbReference type="AlphaFoldDB" id="A0A4C1UQ32"/>
<sequence length="107" mass="11659">MAATGTISGKVSAGPSDVEPSPLHSDSDMEQKMTIKEVLAFKPTSRLNEAIRNEPARAPARGRLYVQKKHLHNKLAAGSGAVTRACLCCSLFRKIRLVVFPLLTDRE</sequence>
<evidence type="ECO:0000256" key="1">
    <source>
        <dbReference type="SAM" id="MobiDB-lite"/>
    </source>
</evidence>
<evidence type="ECO:0000313" key="2">
    <source>
        <dbReference type="EMBL" id="GBP28571.1"/>
    </source>
</evidence>
<proteinExistence type="predicted"/>